<comment type="caution">
    <text evidence="1">The sequence shown here is derived from an EMBL/GenBank/DDBJ whole genome shotgun (WGS) entry which is preliminary data.</text>
</comment>
<dbReference type="Proteomes" id="UP000796761">
    <property type="component" value="Unassembled WGS sequence"/>
</dbReference>
<proteinExistence type="predicted"/>
<sequence length="144" mass="16198">MRTARLPMFSTESVDLGWWTVKAGMNKNKQWKTQGRKRFGICTEQEFPAFTNEVSPINVIHSTIALEAIELSTKEVVMDHNGNFNAQQDPLLECPKNFVLILKYLHPLSLAIDLTGLSLDKATTEDMDIGYLKLSKVLSLDLGD</sequence>
<organism evidence="1 2">
    <name type="scientific">Zosterops borbonicus</name>
    <dbReference type="NCBI Taxonomy" id="364589"/>
    <lineage>
        <taxon>Eukaryota</taxon>
        <taxon>Metazoa</taxon>
        <taxon>Chordata</taxon>
        <taxon>Craniata</taxon>
        <taxon>Vertebrata</taxon>
        <taxon>Euteleostomi</taxon>
        <taxon>Archelosauria</taxon>
        <taxon>Archosauria</taxon>
        <taxon>Dinosauria</taxon>
        <taxon>Saurischia</taxon>
        <taxon>Theropoda</taxon>
        <taxon>Coelurosauria</taxon>
        <taxon>Aves</taxon>
        <taxon>Neognathae</taxon>
        <taxon>Neoaves</taxon>
        <taxon>Telluraves</taxon>
        <taxon>Australaves</taxon>
        <taxon>Passeriformes</taxon>
        <taxon>Sylvioidea</taxon>
        <taxon>Zosteropidae</taxon>
        <taxon>Zosterops</taxon>
    </lineage>
</organism>
<reference evidence="1" key="1">
    <citation type="submission" date="2019-04" db="EMBL/GenBank/DDBJ databases">
        <title>Genome assembly of Zosterops borbonicus 15179.</title>
        <authorList>
            <person name="Leroy T."/>
            <person name="Anselmetti Y."/>
            <person name="Tilak M.-K."/>
            <person name="Nabholz B."/>
        </authorList>
    </citation>
    <scope>NUCLEOTIDE SEQUENCE</scope>
    <source>
        <strain evidence="1">HGM_15179</strain>
        <tissue evidence="1">Muscle</tissue>
    </source>
</reference>
<accession>A0A8K1GD85</accession>
<evidence type="ECO:0000313" key="2">
    <source>
        <dbReference type="Proteomes" id="UP000796761"/>
    </source>
</evidence>
<protein>
    <submittedName>
        <fullName evidence="1">Uncharacterized protein</fullName>
    </submittedName>
</protein>
<dbReference type="AlphaFoldDB" id="A0A8K1GD85"/>
<dbReference type="EMBL" id="SWJQ01000335">
    <property type="protein sequence ID" value="TRZ16078.1"/>
    <property type="molecule type" value="Genomic_DNA"/>
</dbReference>
<gene>
    <name evidence="1" type="ORF">HGM15179_011010</name>
</gene>
<keyword evidence="2" id="KW-1185">Reference proteome</keyword>
<name>A0A8K1GD85_9PASS</name>
<evidence type="ECO:0000313" key="1">
    <source>
        <dbReference type="EMBL" id="TRZ16078.1"/>
    </source>
</evidence>